<dbReference type="EMBL" id="LGVR01000053">
    <property type="protein sequence ID" value="KOA85788.1"/>
    <property type="molecule type" value="Genomic_DNA"/>
</dbReference>
<organism evidence="2 3">
    <name type="scientific">Clostridium botulinum</name>
    <dbReference type="NCBI Taxonomy" id="1491"/>
    <lineage>
        <taxon>Bacteria</taxon>
        <taxon>Bacillati</taxon>
        <taxon>Bacillota</taxon>
        <taxon>Clostridia</taxon>
        <taxon>Eubacteriales</taxon>
        <taxon>Clostridiaceae</taxon>
        <taxon>Clostridium</taxon>
    </lineage>
</organism>
<dbReference type="Proteomes" id="UP000037540">
    <property type="component" value="Unassembled WGS sequence"/>
</dbReference>
<evidence type="ECO:0000259" key="1">
    <source>
        <dbReference type="Pfam" id="PF16472"/>
    </source>
</evidence>
<dbReference type="InterPro" id="IPR011042">
    <property type="entry name" value="6-blade_b-propeller_TolB-like"/>
</dbReference>
<dbReference type="AlphaFoldDB" id="A0A9Q1UXV4"/>
<dbReference type="SUPFAM" id="SSF63829">
    <property type="entry name" value="Calcium-dependent phosphotriesterase"/>
    <property type="match status" value="1"/>
</dbReference>
<dbReference type="Gene3D" id="2.120.10.30">
    <property type="entry name" value="TolB, C-terminal domain"/>
    <property type="match status" value="1"/>
</dbReference>
<reference evidence="2 3" key="1">
    <citation type="submission" date="2015-07" db="EMBL/GenBank/DDBJ databases">
        <title>Draft genome sequences of 17 French Clostridium botulinum group III.</title>
        <authorList>
            <person name="Woudstra C."/>
            <person name="Le Marechal C."/>
            <person name="Souillard R."/>
            <person name="Bayon-Auboyer M.-H."/>
            <person name="Dessouter D."/>
            <person name="Fach P."/>
        </authorList>
    </citation>
    <scope>NUCLEOTIDE SEQUENCE [LARGE SCALE GENOMIC DNA]</scope>
    <source>
        <strain evidence="2 3">12LNRI-CD</strain>
    </source>
</reference>
<dbReference type="OrthoDB" id="27389at2"/>
<accession>A0A9Q1UXV4</accession>
<proteinExistence type="predicted"/>
<gene>
    <name evidence="2" type="ORF">ADU74_09430</name>
</gene>
<protein>
    <recommendedName>
        <fullName evidence="1">Prolow-density lipoprotein receptor-related protein 1-like beta-propeller domain-containing protein</fullName>
    </recommendedName>
</protein>
<evidence type="ECO:0000313" key="3">
    <source>
        <dbReference type="Proteomes" id="UP000037540"/>
    </source>
</evidence>
<dbReference type="RefSeq" id="WP_019278189.1">
    <property type="nucleotide sequence ID" value="NZ_LGVO01000089.1"/>
</dbReference>
<comment type="caution">
    <text evidence="2">The sequence shown here is derived from an EMBL/GenBank/DDBJ whole genome shotgun (WGS) entry which is preliminary data.</text>
</comment>
<dbReference type="InterPro" id="IPR032485">
    <property type="entry name" value="LRP1-like_beta_prop"/>
</dbReference>
<feature type="domain" description="Prolow-density lipoprotein receptor-related protein 1-like beta-propeller" evidence="1">
    <location>
        <begin position="384"/>
        <end position="614"/>
    </location>
</feature>
<dbReference type="Pfam" id="PF16472">
    <property type="entry name" value="DUF5050"/>
    <property type="match status" value="2"/>
</dbReference>
<dbReference type="SUPFAM" id="SSF63825">
    <property type="entry name" value="YWTD domain"/>
    <property type="match status" value="1"/>
</dbReference>
<name>A0A9Q1UXV4_CLOBO</name>
<evidence type="ECO:0000313" key="2">
    <source>
        <dbReference type="EMBL" id="KOA85788.1"/>
    </source>
</evidence>
<feature type="domain" description="Prolow-density lipoprotein receptor-related protein 1-like beta-propeller" evidence="1">
    <location>
        <begin position="38"/>
        <end position="265"/>
    </location>
</feature>
<sequence length="622" mass="73099">MMKIYKSFIGLVIFTFTIIGFNFKNVQALPQQKKVLLQDILMGNTESIVQKENYIYYIDQNDKSIYRITSDKKVTQRITNKIQCTSLSIQEKDLYFTIDKSIIMKCDLNGKNEKLVLYKRDCISIVKYTPQWIYFIDKSNNTLSKVKTDGSKKIESIVSNVNWNCKPIIENQYIYYVAIQDRKIHRVDLKNMKNEVLVTAQVVDFKMYNECIYYKRLDPNGVVNNKELFKVELNNVENTSSIKINSYYDKFQMYNDNIYLLQQKDYDLCRKQLKNTAFKIAVKDFKQDKIQGVRLDNEYLICDKDKKIWVNKLYDSIYVANDKYGFKETGSKLPINTKIIDIDDKYIYYINSNYSICKMNINGMDNKVIFSGKNEIRSVYSCVSNNEYIYYSYVINNDNKQEVLYKVKKDGTKNQLIKNQGYKGLNILSNGELYQWHEKNNGLFDIKKVEENGQDKILAKDTTTKGYYYDKNIYYFSGTQANILMRTNLDGTQNHKLEALEWIDYTNINSIFFKDNYLYACVPNSNGGTLFRKDIVKNTKITSFINLNEKNIIGIDDRFVYSADLVCDFNKKFVSITKHDITTGEDYKIDTIINGNINSQSIIGVMNNRFYYKKVYQQIKCL</sequence>